<accession>A0A412X3I0</accession>
<evidence type="ECO:0000313" key="1">
    <source>
        <dbReference type="EMBL" id="RGV35142.1"/>
    </source>
</evidence>
<proteinExistence type="predicted"/>
<dbReference type="InterPro" id="IPR032299">
    <property type="entry name" value="DUF4843"/>
</dbReference>
<evidence type="ECO:0000313" key="2">
    <source>
        <dbReference type="Proteomes" id="UP000283589"/>
    </source>
</evidence>
<name>A0A412X3I0_9BACT</name>
<dbReference type="EMBL" id="QRZA01000005">
    <property type="protein sequence ID" value="RGV35142.1"/>
    <property type="molecule type" value="Genomic_DNA"/>
</dbReference>
<dbReference type="RefSeq" id="WP_118259367.1">
    <property type="nucleotide sequence ID" value="NZ_CALBWO010000034.1"/>
</dbReference>
<gene>
    <name evidence="1" type="ORF">DWW18_06100</name>
</gene>
<comment type="caution">
    <text evidence="1">The sequence shown here is derived from an EMBL/GenBank/DDBJ whole genome shotgun (WGS) entry which is preliminary data.</text>
</comment>
<dbReference type="Proteomes" id="UP000283589">
    <property type="component" value="Unassembled WGS sequence"/>
</dbReference>
<dbReference type="AlphaFoldDB" id="A0A412X3I0"/>
<sequence length="237" mass="26833">MKNWIYTAIFCLTVALGACSEEEAELWTEKGFVWFSAENTDFSFKQLPDVGYGQTALAALPFTVATTMENRDRTVNVEVIRQPKDSRTKYEIQTPVVLHANRTSDTLWVRVTNSEHLETTPDTVGFRLIASEDFIPGLQDSITTNLCLYNGYVRPAWWDSSAERQIGYFTQLKMDVFVKVTGGTEDPRGDGSWSSSNIALTYLKFQLNDYIEANDIRYPANDPNAPGQHPVFASRKY</sequence>
<dbReference type="Pfam" id="PF16132">
    <property type="entry name" value="DUF4843"/>
    <property type="match status" value="1"/>
</dbReference>
<protein>
    <submittedName>
        <fullName evidence="1">DUF4843 domain-containing protein</fullName>
    </submittedName>
</protein>
<reference evidence="1 2" key="1">
    <citation type="submission" date="2018-08" db="EMBL/GenBank/DDBJ databases">
        <title>A genome reference for cultivated species of the human gut microbiota.</title>
        <authorList>
            <person name="Zou Y."/>
            <person name="Xue W."/>
            <person name="Luo G."/>
        </authorList>
    </citation>
    <scope>NUCLEOTIDE SEQUENCE [LARGE SCALE GENOMIC DNA]</scope>
    <source>
        <strain evidence="1 2">AF14-49</strain>
    </source>
</reference>
<dbReference type="PROSITE" id="PS51257">
    <property type="entry name" value="PROKAR_LIPOPROTEIN"/>
    <property type="match status" value="1"/>
</dbReference>
<organism evidence="1 2">
    <name type="scientific">Butyricimonas virosa</name>
    <dbReference type="NCBI Taxonomy" id="544645"/>
    <lineage>
        <taxon>Bacteria</taxon>
        <taxon>Pseudomonadati</taxon>
        <taxon>Bacteroidota</taxon>
        <taxon>Bacteroidia</taxon>
        <taxon>Bacteroidales</taxon>
        <taxon>Odoribacteraceae</taxon>
        <taxon>Butyricimonas</taxon>
    </lineage>
</organism>